<evidence type="ECO:0000313" key="2">
    <source>
        <dbReference type="Proteomes" id="UP000321085"/>
    </source>
</evidence>
<dbReference type="AlphaFoldDB" id="A0A512C1R5"/>
<organism evidence="1 2">
    <name type="scientific">Microvirga aerophila</name>
    <dbReference type="NCBI Taxonomy" id="670291"/>
    <lineage>
        <taxon>Bacteria</taxon>
        <taxon>Pseudomonadati</taxon>
        <taxon>Pseudomonadota</taxon>
        <taxon>Alphaproteobacteria</taxon>
        <taxon>Hyphomicrobiales</taxon>
        <taxon>Methylobacteriaceae</taxon>
        <taxon>Microvirga</taxon>
    </lineage>
</organism>
<evidence type="ECO:0008006" key="3">
    <source>
        <dbReference type="Google" id="ProtNLM"/>
    </source>
</evidence>
<dbReference type="EMBL" id="BJYU01000155">
    <property type="protein sequence ID" value="GEO18129.1"/>
    <property type="molecule type" value="Genomic_DNA"/>
</dbReference>
<dbReference type="Proteomes" id="UP000321085">
    <property type="component" value="Unassembled WGS sequence"/>
</dbReference>
<dbReference type="RefSeq" id="WP_114188836.1">
    <property type="nucleotide sequence ID" value="NZ_BJYU01000155.1"/>
</dbReference>
<comment type="caution">
    <text evidence="1">The sequence shown here is derived from an EMBL/GenBank/DDBJ whole genome shotgun (WGS) entry which is preliminary data.</text>
</comment>
<dbReference type="OrthoDB" id="5430236at2"/>
<evidence type="ECO:0000313" key="1">
    <source>
        <dbReference type="EMBL" id="GEO18129.1"/>
    </source>
</evidence>
<proteinExistence type="predicted"/>
<name>A0A512C1R5_9HYPH</name>
<reference evidence="1 2" key="1">
    <citation type="submission" date="2019-07" db="EMBL/GenBank/DDBJ databases">
        <title>Whole genome shotgun sequence of Microvirga aerophila NBRC 106136.</title>
        <authorList>
            <person name="Hosoyama A."/>
            <person name="Uohara A."/>
            <person name="Ohji S."/>
            <person name="Ichikawa N."/>
        </authorList>
    </citation>
    <scope>NUCLEOTIDE SEQUENCE [LARGE SCALE GENOMIC DNA]</scope>
    <source>
        <strain evidence="1 2">NBRC 106136</strain>
    </source>
</reference>
<dbReference type="InterPro" id="IPR036465">
    <property type="entry name" value="vWFA_dom_sf"/>
</dbReference>
<dbReference type="SUPFAM" id="SSF53300">
    <property type="entry name" value="vWA-like"/>
    <property type="match status" value="1"/>
</dbReference>
<accession>A0A512C1R5</accession>
<gene>
    <name evidence="1" type="ORF">MAE02_58250</name>
</gene>
<keyword evidence="2" id="KW-1185">Reference proteome</keyword>
<protein>
    <recommendedName>
        <fullName evidence="3">VWA domain-containing protein</fullName>
    </recommendedName>
</protein>
<sequence>MTEKKDPNRSLSAGGSPGSMIDSFLDEAKRLAPLEGGAPRARLVFALDATMSRQPTWDLACRVQGEMFAAAGKAGGLLVQLVYFRGFDECRSSRWVADPRALTNLMTTITCRGGQTQIGRVLRHIRGTASQTPLKAFIYVGDAIEEPIDHLCSLAGELGLLGVKAFMFHEGQDPDAARAFQEIARLTGGAYARFDASAPQALTELLRAAAAYAAGGTEGLTHLAPQSEQARRLLTAMTRREP</sequence>